<dbReference type="AlphaFoldDB" id="A0A915A4R4"/>
<protein>
    <submittedName>
        <fullName evidence="2">Uncharacterized protein</fullName>
    </submittedName>
</protein>
<dbReference type="WBParaSite" id="PgR001X_g107_t01">
    <property type="protein sequence ID" value="PgR001X_g107_t01"/>
    <property type="gene ID" value="PgR001X_g107"/>
</dbReference>
<evidence type="ECO:0000313" key="1">
    <source>
        <dbReference type="Proteomes" id="UP000887569"/>
    </source>
</evidence>
<proteinExistence type="predicted"/>
<evidence type="ECO:0000313" key="2">
    <source>
        <dbReference type="WBParaSite" id="PgR001X_g107_t01"/>
    </source>
</evidence>
<sequence>PRGIDKSVVPVNEWRKAPFNDLCLQQFFQSMDLLLRRYSEWEEVIYTAIYMVISVLAVIGN</sequence>
<dbReference type="Proteomes" id="UP000887569">
    <property type="component" value="Unplaced"/>
</dbReference>
<reference evidence="2" key="1">
    <citation type="submission" date="2022-11" db="UniProtKB">
        <authorList>
            <consortium name="WormBaseParasite"/>
        </authorList>
    </citation>
    <scope>IDENTIFICATION</scope>
</reference>
<name>A0A915A4R4_PARUN</name>
<accession>A0A915A4R4</accession>
<keyword evidence="1" id="KW-1185">Reference proteome</keyword>
<organism evidence="1 2">
    <name type="scientific">Parascaris univalens</name>
    <name type="common">Nematode worm</name>
    <dbReference type="NCBI Taxonomy" id="6257"/>
    <lineage>
        <taxon>Eukaryota</taxon>
        <taxon>Metazoa</taxon>
        <taxon>Ecdysozoa</taxon>
        <taxon>Nematoda</taxon>
        <taxon>Chromadorea</taxon>
        <taxon>Rhabditida</taxon>
        <taxon>Spirurina</taxon>
        <taxon>Ascaridomorpha</taxon>
        <taxon>Ascaridoidea</taxon>
        <taxon>Ascarididae</taxon>
        <taxon>Parascaris</taxon>
    </lineage>
</organism>